<evidence type="ECO:0000259" key="7">
    <source>
        <dbReference type="Pfam" id="PF03328"/>
    </source>
</evidence>
<dbReference type="InterPro" id="IPR040442">
    <property type="entry name" value="Pyrv_kinase-like_dom_sf"/>
</dbReference>
<evidence type="ECO:0000256" key="2">
    <source>
        <dbReference type="ARBA" id="ARBA00022723"/>
    </source>
</evidence>
<name>A0A124IDW3_9ACTN</name>
<proteinExistence type="predicted"/>
<reference evidence="8 9" key="1">
    <citation type="submission" date="2015-10" db="EMBL/GenBank/DDBJ databases">
        <title>Draft genome sequence of Streptomyces sp. RV15, isolated from a marine sponge.</title>
        <authorList>
            <person name="Ruckert C."/>
            <person name="Abdelmohsen U.R."/>
            <person name="Winkler A."/>
            <person name="Hentschel U."/>
            <person name="Kalinowski J."/>
            <person name="Kampfer P."/>
            <person name="Glaeser S."/>
        </authorList>
    </citation>
    <scope>NUCLEOTIDE SEQUENCE [LARGE SCALE GENOMIC DNA]</scope>
    <source>
        <strain evidence="8 9">RV15</strain>
    </source>
</reference>
<dbReference type="PANTHER" id="PTHR32308:SF0">
    <property type="entry name" value="HPCH_HPAI ALDOLASE_CITRATE LYASE DOMAIN-CONTAINING PROTEIN"/>
    <property type="match status" value="1"/>
</dbReference>
<dbReference type="InterPro" id="IPR011206">
    <property type="entry name" value="Citrate_lyase_beta/mcl1/mcl2"/>
</dbReference>
<dbReference type="AlphaFoldDB" id="A0A124IDW3"/>
<evidence type="ECO:0000256" key="6">
    <source>
        <dbReference type="SAM" id="MobiDB-lite"/>
    </source>
</evidence>
<sequence length="313" mass="33229">MKGISEPPAASSLPGAPKVRSRPSPAEHVSTARTVLFVPGNRRDRFQRALTAGADLVVVDLEDAVPPQDKDAARRAGEVLVRNGTPVAFRINDPTTPRGLGDITALARASGGRPVTLMVPKAENPHLLQAVHDDLPAGSALIALIESAVGVLDVRSLASVPGVARLAFGHLDLSAQLGVDPDEETVLASARFAVLTASVAAGIATPIDGVCVAVRDREKILSDTRRSLRAGFTAKLCIHPDQIEPVHAALAPGPDELEWARRVVDTMSEHDVGVVAGRMVDRPVYLQARAIVARASRADHEHRDALRDDEERN</sequence>
<organism evidence="8 9">
    <name type="scientific">Streptomyces dysideae</name>
    <dbReference type="NCBI Taxonomy" id="909626"/>
    <lineage>
        <taxon>Bacteria</taxon>
        <taxon>Bacillati</taxon>
        <taxon>Actinomycetota</taxon>
        <taxon>Actinomycetes</taxon>
        <taxon>Kitasatosporales</taxon>
        <taxon>Streptomycetaceae</taxon>
        <taxon>Streptomyces</taxon>
    </lineage>
</organism>
<dbReference type="OrthoDB" id="4322898at2"/>
<feature type="binding site" evidence="4">
    <location>
        <position position="90"/>
    </location>
    <ligand>
        <name>substrate</name>
    </ligand>
</feature>
<dbReference type="Gene3D" id="3.20.20.60">
    <property type="entry name" value="Phosphoenolpyruvate-binding domains"/>
    <property type="match status" value="1"/>
</dbReference>
<evidence type="ECO:0000256" key="4">
    <source>
        <dbReference type="PIRSR" id="PIRSR015582-1"/>
    </source>
</evidence>
<keyword evidence="3 5" id="KW-0460">Magnesium</keyword>
<dbReference type="GO" id="GO:0000287">
    <property type="term" value="F:magnesium ion binding"/>
    <property type="evidence" value="ECO:0007669"/>
    <property type="project" value="TreeGrafter"/>
</dbReference>
<evidence type="ECO:0000313" key="9">
    <source>
        <dbReference type="Proteomes" id="UP000053260"/>
    </source>
</evidence>
<keyword evidence="2 5" id="KW-0479">Metal-binding</keyword>
<dbReference type="InterPro" id="IPR015813">
    <property type="entry name" value="Pyrv/PenolPyrv_kinase-like_dom"/>
</dbReference>
<dbReference type="PANTHER" id="PTHR32308">
    <property type="entry name" value="LYASE BETA SUBUNIT, PUTATIVE (AFU_ORTHOLOGUE AFUA_4G13030)-RELATED"/>
    <property type="match status" value="1"/>
</dbReference>
<feature type="binding site" evidence="5">
    <location>
        <position position="172"/>
    </location>
    <ligand>
        <name>Mg(2+)</name>
        <dbReference type="ChEBI" id="CHEBI:18420"/>
    </ligand>
</feature>
<comment type="cofactor">
    <cofactor evidence="1">
        <name>Mg(2+)</name>
        <dbReference type="ChEBI" id="CHEBI:18420"/>
    </cofactor>
</comment>
<dbReference type="Pfam" id="PF03328">
    <property type="entry name" value="HpcH_HpaI"/>
    <property type="match status" value="1"/>
</dbReference>
<comment type="caution">
    <text evidence="8">The sequence shown here is derived from an EMBL/GenBank/DDBJ whole genome shotgun (WGS) entry which is preliminary data.</text>
</comment>
<dbReference type="STRING" id="909626.AQJ91_36040"/>
<dbReference type="SUPFAM" id="SSF51621">
    <property type="entry name" value="Phosphoenolpyruvate/pyruvate domain"/>
    <property type="match status" value="1"/>
</dbReference>
<feature type="region of interest" description="Disordered" evidence="6">
    <location>
        <begin position="1"/>
        <end position="29"/>
    </location>
</feature>
<dbReference type="GO" id="GO:0003824">
    <property type="term" value="F:catalytic activity"/>
    <property type="evidence" value="ECO:0007669"/>
    <property type="project" value="InterPro"/>
</dbReference>
<feature type="binding site" evidence="5">
    <location>
        <position position="146"/>
    </location>
    <ligand>
        <name>Mg(2+)</name>
        <dbReference type="ChEBI" id="CHEBI:18420"/>
    </ligand>
</feature>
<evidence type="ECO:0000256" key="5">
    <source>
        <dbReference type="PIRSR" id="PIRSR015582-2"/>
    </source>
</evidence>
<feature type="domain" description="HpcH/HpaI aldolase/citrate lyase" evidence="7">
    <location>
        <begin position="33"/>
        <end position="240"/>
    </location>
</feature>
<evidence type="ECO:0000313" key="8">
    <source>
        <dbReference type="EMBL" id="KUO16415.1"/>
    </source>
</evidence>
<dbReference type="EMBL" id="LMXB01000090">
    <property type="protein sequence ID" value="KUO16415.1"/>
    <property type="molecule type" value="Genomic_DNA"/>
</dbReference>
<feature type="binding site" evidence="4">
    <location>
        <position position="146"/>
    </location>
    <ligand>
        <name>substrate</name>
    </ligand>
</feature>
<dbReference type="GO" id="GO:0006107">
    <property type="term" value="P:oxaloacetate metabolic process"/>
    <property type="evidence" value="ECO:0007669"/>
    <property type="project" value="TreeGrafter"/>
</dbReference>
<protein>
    <recommendedName>
        <fullName evidence="7">HpcH/HpaI aldolase/citrate lyase domain-containing protein</fullName>
    </recommendedName>
</protein>
<gene>
    <name evidence="8" type="ORF">AQJ91_36040</name>
</gene>
<evidence type="ECO:0000256" key="3">
    <source>
        <dbReference type="ARBA" id="ARBA00022842"/>
    </source>
</evidence>
<keyword evidence="9" id="KW-1185">Reference proteome</keyword>
<dbReference type="PIRSF" id="PIRSF015582">
    <property type="entry name" value="Cit_lyase_B"/>
    <property type="match status" value="1"/>
</dbReference>
<dbReference type="Proteomes" id="UP000053260">
    <property type="component" value="Unassembled WGS sequence"/>
</dbReference>
<evidence type="ECO:0000256" key="1">
    <source>
        <dbReference type="ARBA" id="ARBA00001946"/>
    </source>
</evidence>
<dbReference type="InterPro" id="IPR005000">
    <property type="entry name" value="Aldolase/citrate-lyase_domain"/>
</dbReference>
<accession>A0A124IDW3</accession>